<protein>
    <submittedName>
        <fullName evidence="1">Aldo/keto reductase</fullName>
    </submittedName>
</protein>
<sequence length="114" mass="13528">MEIAYDNLDEESKDYLDYYLLGNMSEDEAKTYKKKRDKELAKISSKLKKVADIPIISFSNKKNDDILKEVNAVLAKRYRENKDEYDAIAKRLKAKNDKEYPKWVNKMQEKINNK</sequence>
<reference evidence="1" key="1">
    <citation type="submission" date="2019-02" db="EMBL/GenBank/DDBJ databases">
        <title>Isolation of virulent Lactobacillus brevis phages.</title>
        <authorList>
            <person name="Feyereisen M."/>
            <person name="Mahony J."/>
            <person name="O'Sullivan T."/>
            <person name="van Sinderen D."/>
        </authorList>
    </citation>
    <scope>NUCLEOTIDE SEQUENCE [LARGE SCALE GENOMIC DNA]</scope>
</reference>
<dbReference type="EMBL" id="MK504446">
    <property type="protein sequence ID" value="QBJ03890.1"/>
    <property type="molecule type" value="Genomic_DNA"/>
</dbReference>
<evidence type="ECO:0000313" key="2">
    <source>
        <dbReference type="Proteomes" id="UP000306187"/>
    </source>
</evidence>
<evidence type="ECO:0000313" key="1">
    <source>
        <dbReference type="EMBL" id="QBJ03890.1"/>
    </source>
</evidence>
<keyword evidence="2" id="KW-1185">Reference proteome</keyword>
<proteinExistence type="predicted"/>
<organism evidence="1 2">
    <name type="scientific">Lactobacillus phage SAC12B</name>
    <dbReference type="NCBI Taxonomy" id="2510941"/>
    <lineage>
        <taxon>Viruses</taxon>
        <taxon>Duplodnaviria</taxon>
        <taxon>Heunggongvirae</taxon>
        <taxon>Uroviricota</taxon>
        <taxon>Caudoviricetes</taxon>
        <taxon>Herelleviridae</taxon>
        <taxon>Tybeckvirus</taxon>
        <taxon>Tybeckvirus SAC12B</taxon>
    </lineage>
</organism>
<accession>A0A4Y5FG55</accession>
<dbReference type="Proteomes" id="UP000306187">
    <property type="component" value="Segment"/>
</dbReference>
<name>A0A4Y5FG55_9CAUD</name>
<gene>
    <name evidence="1" type="ORF">SAC12B_0101</name>
</gene>